<accession>A0A3D8PLX7</accession>
<feature type="transmembrane region" description="Helical" evidence="1">
    <location>
        <begin position="20"/>
        <end position="41"/>
    </location>
</feature>
<dbReference type="AlphaFoldDB" id="A0A3D8PLX7"/>
<evidence type="ECO:0000256" key="1">
    <source>
        <dbReference type="SAM" id="Phobius"/>
    </source>
</evidence>
<comment type="caution">
    <text evidence="2">The sequence shown here is derived from an EMBL/GenBank/DDBJ whole genome shotgun (WGS) entry which is preliminary data.</text>
</comment>
<proteinExistence type="predicted"/>
<name>A0A3D8PLX7_9BACI</name>
<evidence type="ECO:0000313" key="2">
    <source>
        <dbReference type="EMBL" id="RDW17103.1"/>
    </source>
</evidence>
<keyword evidence="3" id="KW-1185">Reference proteome</keyword>
<evidence type="ECO:0000313" key="3">
    <source>
        <dbReference type="Proteomes" id="UP000257143"/>
    </source>
</evidence>
<reference evidence="3" key="1">
    <citation type="submission" date="2017-11" db="EMBL/GenBank/DDBJ databases">
        <authorList>
            <person name="Zhu W."/>
        </authorList>
    </citation>
    <scope>NUCLEOTIDE SEQUENCE [LARGE SCALE GENOMIC DNA]</scope>
    <source>
        <strain evidence="3">CAU 1183</strain>
    </source>
</reference>
<protein>
    <submittedName>
        <fullName evidence="2">Uncharacterized protein</fullName>
    </submittedName>
</protein>
<keyword evidence="1" id="KW-1133">Transmembrane helix</keyword>
<gene>
    <name evidence="2" type="ORF">CWR48_14855</name>
</gene>
<organism evidence="2 3">
    <name type="scientific">Oceanobacillus arenosus</name>
    <dbReference type="NCBI Taxonomy" id="1229153"/>
    <lineage>
        <taxon>Bacteria</taxon>
        <taxon>Bacillati</taxon>
        <taxon>Bacillota</taxon>
        <taxon>Bacilli</taxon>
        <taxon>Bacillales</taxon>
        <taxon>Bacillaceae</taxon>
        <taxon>Oceanobacillus</taxon>
    </lineage>
</organism>
<dbReference type="Proteomes" id="UP000257143">
    <property type="component" value="Unassembled WGS sequence"/>
</dbReference>
<sequence>MQQPYNRDDNQGIYGEQRFISPFIVPFVGALAGGLLAGTVFRPNYVYQPPYPVYAPYSPYPQYPQYPYYLPY</sequence>
<dbReference type="EMBL" id="PIOC01000022">
    <property type="protein sequence ID" value="RDW17103.1"/>
    <property type="molecule type" value="Genomic_DNA"/>
</dbReference>
<keyword evidence="1" id="KW-0472">Membrane</keyword>
<keyword evidence="1" id="KW-0812">Transmembrane</keyword>